<dbReference type="NCBIfam" id="TIGR04360">
    <property type="entry name" value="other_trbK"/>
    <property type="match status" value="1"/>
</dbReference>
<protein>
    <submittedName>
        <fullName evidence="1">Conjugative transfer region protein TrbK</fullName>
    </submittedName>
</protein>
<evidence type="ECO:0000313" key="1">
    <source>
        <dbReference type="EMBL" id="SDG09255.1"/>
    </source>
</evidence>
<dbReference type="Pfam" id="PF20084">
    <property type="entry name" value="TrbK"/>
    <property type="match status" value="1"/>
</dbReference>
<dbReference type="EMBL" id="FNBP01000004">
    <property type="protein sequence ID" value="SDG09255.1"/>
    <property type="molecule type" value="Genomic_DNA"/>
</dbReference>
<dbReference type="STRING" id="218672.SAMN04489759_104361"/>
<reference evidence="2" key="1">
    <citation type="submission" date="2016-10" db="EMBL/GenBank/DDBJ databases">
        <authorList>
            <person name="Varghese N."/>
            <person name="Submissions S."/>
        </authorList>
    </citation>
    <scope>NUCLEOTIDE SEQUENCE [LARGE SCALE GENOMIC DNA]</scope>
    <source>
        <strain evidence="2">DSM 16477</strain>
    </source>
</reference>
<dbReference type="AlphaFoldDB" id="A0A1G7RF29"/>
<dbReference type="Proteomes" id="UP000199399">
    <property type="component" value="Unassembled WGS sequence"/>
</dbReference>
<dbReference type="InterPro" id="IPR027587">
    <property type="entry name" value="TrbK"/>
</dbReference>
<proteinExistence type="predicted"/>
<keyword evidence="2" id="KW-1185">Reference proteome</keyword>
<dbReference type="OrthoDB" id="9815800at2"/>
<sequence>MALDTPRTLRLIAFGIGGLAALAAAVELTQTILPTDTGHVVRDDALRGTLARCRDLTPEDYATDTECRAAWEAARQRFFDLAPEPAGTE</sequence>
<dbReference type="RefSeq" id="WP_092059614.1">
    <property type="nucleotide sequence ID" value="NZ_FNBP01000004.1"/>
</dbReference>
<gene>
    <name evidence="1" type="ORF">SAMN04489759_104361</name>
</gene>
<name>A0A1G7RF29_9RHOB</name>
<organism evidence="1 2">
    <name type="scientific">Sulfitobacter delicatus</name>
    <dbReference type="NCBI Taxonomy" id="218672"/>
    <lineage>
        <taxon>Bacteria</taxon>
        <taxon>Pseudomonadati</taxon>
        <taxon>Pseudomonadota</taxon>
        <taxon>Alphaproteobacteria</taxon>
        <taxon>Rhodobacterales</taxon>
        <taxon>Roseobacteraceae</taxon>
        <taxon>Sulfitobacter</taxon>
    </lineage>
</organism>
<evidence type="ECO:0000313" key="2">
    <source>
        <dbReference type="Proteomes" id="UP000199399"/>
    </source>
</evidence>
<accession>A0A1G7RF29</accession>